<accession>A0ABT2YJD3</accession>
<evidence type="ECO:0000313" key="3">
    <source>
        <dbReference type="Proteomes" id="UP001209701"/>
    </source>
</evidence>
<dbReference type="Proteomes" id="UP001209701">
    <property type="component" value="Unassembled WGS sequence"/>
</dbReference>
<name>A0ABT2YJD3_9BURK</name>
<keyword evidence="3" id="KW-1185">Reference proteome</keyword>
<reference evidence="2 3" key="1">
    <citation type="submission" date="2021-11" db="EMBL/GenBank/DDBJ databases">
        <authorList>
            <person name="Liang Q."/>
            <person name="Mou H."/>
            <person name="Liu Z."/>
        </authorList>
    </citation>
    <scope>NUCLEOTIDE SEQUENCE [LARGE SCALE GENOMIC DNA]</scope>
    <source>
        <strain evidence="2 3">CHU3</strain>
    </source>
</reference>
<comment type="caution">
    <text evidence="2">The sequence shown here is derived from an EMBL/GenBank/DDBJ whole genome shotgun (WGS) entry which is preliminary data.</text>
</comment>
<organism evidence="2 3">
    <name type="scientific">Roseateles oligotrophus</name>
    <dbReference type="NCBI Taxonomy" id="1769250"/>
    <lineage>
        <taxon>Bacteria</taxon>
        <taxon>Pseudomonadati</taxon>
        <taxon>Pseudomonadota</taxon>
        <taxon>Betaproteobacteria</taxon>
        <taxon>Burkholderiales</taxon>
        <taxon>Sphaerotilaceae</taxon>
        <taxon>Roseateles</taxon>
    </lineage>
</organism>
<dbReference type="EMBL" id="JAJIRN010000008">
    <property type="protein sequence ID" value="MCV2370107.1"/>
    <property type="molecule type" value="Genomic_DNA"/>
</dbReference>
<evidence type="ECO:0000313" key="2">
    <source>
        <dbReference type="EMBL" id="MCV2370107.1"/>
    </source>
</evidence>
<sequence>MPGVRPGIGRVAHIWHECQVIDSKSKIRIAAPGTLLTLATGGKIPRAAKRNLPLAGKRQGLTPAPVLLFFIPFIPSILAKSSHIRRTLIFALPEPFQVTPASTEERKKTGSGHRVAMQSVPSKRPVLRKANRSNKRRMADVRYAGRFGQRRLANDGI</sequence>
<dbReference type="RefSeq" id="WP_263572685.1">
    <property type="nucleotide sequence ID" value="NZ_JAJIRN010000008.1"/>
</dbReference>
<evidence type="ECO:0000256" key="1">
    <source>
        <dbReference type="SAM" id="MobiDB-lite"/>
    </source>
</evidence>
<feature type="region of interest" description="Disordered" evidence="1">
    <location>
        <begin position="101"/>
        <end position="121"/>
    </location>
</feature>
<proteinExistence type="predicted"/>
<gene>
    <name evidence="2" type="ORF">LNV07_18650</name>
</gene>
<protein>
    <submittedName>
        <fullName evidence="2">Uncharacterized protein</fullName>
    </submittedName>
</protein>